<sequence>MDETKVTAEKPEKADFKEPFSYRKLFISTFLISAFTVGGGFVLIPLMKAKFVDEYGWLKENEALDLVSIAQSAPGVMAANSSIIMGYRMGGFLGSVTALLATILPPLITLTIISFFYDAFASNPYVRMFLKGMQCGVTAILIKVVLDLVVKQVKKKLALPLLVMAGTFIASVVFKINIMQIIAVDAIIGLFLMRDPQYD</sequence>
<dbReference type="OrthoDB" id="9788907at2"/>
<dbReference type="AlphaFoldDB" id="A0A1G6L3Q8"/>
<dbReference type="InterPro" id="IPR052518">
    <property type="entry name" value="CHR_Transporter"/>
</dbReference>
<evidence type="ECO:0000313" key="9">
    <source>
        <dbReference type="Proteomes" id="UP000198943"/>
    </source>
</evidence>
<reference evidence="9" key="1">
    <citation type="submission" date="2016-10" db="EMBL/GenBank/DDBJ databases">
        <authorList>
            <person name="Varghese N."/>
            <person name="Submissions S."/>
        </authorList>
    </citation>
    <scope>NUCLEOTIDE SEQUENCE [LARGE SCALE GENOMIC DNA]</scope>
    <source>
        <strain evidence="9">DSM 11005</strain>
    </source>
</reference>
<dbReference type="EMBL" id="FMYW01000006">
    <property type="protein sequence ID" value="SDC37940.1"/>
    <property type="molecule type" value="Genomic_DNA"/>
</dbReference>
<name>A0A1G6L3Q8_9FIRM</name>
<comment type="similarity">
    <text evidence="2">Belongs to the chromate ion transporter (CHR) (TC 2.A.51) family.</text>
</comment>
<dbReference type="Pfam" id="PF02417">
    <property type="entry name" value="Chromate_transp"/>
    <property type="match status" value="1"/>
</dbReference>
<dbReference type="GO" id="GO:0005886">
    <property type="term" value="C:plasma membrane"/>
    <property type="evidence" value="ECO:0007669"/>
    <property type="project" value="UniProtKB-SubCell"/>
</dbReference>
<dbReference type="PANTHER" id="PTHR43663:SF1">
    <property type="entry name" value="CHROMATE TRANSPORTER"/>
    <property type="match status" value="1"/>
</dbReference>
<feature type="transmembrane region" description="Helical" evidence="7">
    <location>
        <begin position="129"/>
        <end position="150"/>
    </location>
</feature>
<feature type="transmembrane region" description="Helical" evidence="7">
    <location>
        <begin position="162"/>
        <end position="193"/>
    </location>
</feature>
<evidence type="ECO:0000313" key="8">
    <source>
        <dbReference type="EMBL" id="SDC37940.1"/>
    </source>
</evidence>
<organism evidence="8 9">
    <name type="scientific">Succiniclasticum ruminis</name>
    <dbReference type="NCBI Taxonomy" id="40841"/>
    <lineage>
        <taxon>Bacteria</taxon>
        <taxon>Bacillati</taxon>
        <taxon>Bacillota</taxon>
        <taxon>Negativicutes</taxon>
        <taxon>Acidaminococcales</taxon>
        <taxon>Acidaminococcaceae</taxon>
        <taxon>Succiniclasticum</taxon>
    </lineage>
</organism>
<evidence type="ECO:0000256" key="4">
    <source>
        <dbReference type="ARBA" id="ARBA00022692"/>
    </source>
</evidence>
<dbReference type="RefSeq" id="WP_093730130.1">
    <property type="nucleotide sequence ID" value="NZ_FMYW01000006.1"/>
</dbReference>
<dbReference type="PANTHER" id="PTHR43663">
    <property type="entry name" value="CHROMATE TRANSPORT PROTEIN-RELATED"/>
    <property type="match status" value="1"/>
</dbReference>
<keyword evidence="6 7" id="KW-0472">Membrane</keyword>
<feature type="transmembrane region" description="Helical" evidence="7">
    <location>
        <begin position="66"/>
        <end position="85"/>
    </location>
</feature>
<evidence type="ECO:0000256" key="5">
    <source>
        <dbReference type="ARBA" id="ARBA00022989"/>
    </source>
</evidence>
<keyword evidence="9" id="KW-1185">Reference proteome</keyword>
<feature type="transmembrane region" description="Helical" evidence="7">
    <location>
        <begin position="92"/>
        <end position="117"/>
    </location>
</feature>
<evidence type="ECO:0000256" key="7">
    <source>
        <dbReference type="SAM" id="Phobius"/>
    </source>
</evidence>
<protein>
    <submittedName>
        <fullName evidence="8">Chromate transporter</fullName>
    </submittedName>
</protein>
<dbReference type="GO" id="GO:0015109">
    <property type="term" value="F:chromate transmembrane transporter activity"/>
    <property type="evidence" value="ECO:0007669"/>
    <property type="project" value="InterPro"/>
</dbReference>
<keyword evidence="3" id="KW-1003">Cell membrane</keyword>
<feature type="transmembrane region" description="Helical" evidence="7">
    <location>
        <begin position="25"/>
        <end position="46"/>
    </location>
</feature>
<accession>A0A1G6L3Q8</accession>
<proteinExistence type="inferred from homology"/>
<evidence type="ECO:0000256" key="3">
    <source>
        <dbReference type="ARBA" id="ARBA00022475"/>
    </source>
</evidence>
<evidence type="ECO:0000256" key="1">
    <source>
        <dbReference type="ARBA" id="ARBA00004651"/>
    </source>
</evidence>
<dbReference type="Proteomes" id="UP000198943">
    <property type="component" value="Unassembled WGS sequence"/>
</dbReference>
<comment type="subcellular location">
    <subcellularLocation>
        <location evidence="1">Cell membrane</location>
        <topology evidence="1">Multi-pass membrane protein</topology>
    </subcellularLocation>
</comment>
<evidence type="ECO:0000256" key="6">
    <source>
        <dbReference type="ARBA" id="ARBA00023136"/>
    </source>
</evidence>
<evidence type="ECO:0000256" key="2">
    <source>
        <dbReference type="ARBA" id="ARBA00005262"/>
    </source>
</evidence>
<gene>
    <name evidence="8" type="ORF">SAMN04487864_10644</name>
</gene>
<keyword evidence="4 7" id="KW-0812">Transmembrane</keyword>
<dbReference type="InterPro" id="IPR003370">
    <property type="entry name" value="Chromate_transpt"/>
</dbReference>
<keyword evidence="5 7" id="KW-1133">Transmembrane helix</keyword>